<feature type="compositionally biased region" description="Basic residues" evidence="1">
    <location>
        <begin position="76"/>
        <end position="85"/>
    </location>
</feature>
<evidence type="ECO:0000313" key="2">
    <source>
        <dbReference type="EMBL" id="CAB4913529.1"/>
    </source>
</evidence>
<feature type="compositionally biased region" description="Basic and acidic residues" evidence="1">
    <location>
        <begin position="528"/>
        <end position="542"/>
    </location>
</feature>
<organism evidence="2">
    <name type="scientific">freshwater metagenome</name>
    <dbReference type="NCBI Taxonomy" id="449393"/>
    <lineage>
        <taxon>unclassified sequences</taxon>
        <taxon>metagenomes</taxon>
        <taxon>ecological metagenomes</taxon>
    </lineage>
</organism>
<feature type="region of interest" description="Disordered" evidence="1">
    <location>
        <begin position="56"/>
        <end position="85"/>
    </location>
</feature>
<dbReference type="AlphaFoldDB" id="A0A6J7HCR5"/>
<feature type="region of interest" description="Disordered" evidence="1">
    <location>
        <begin position="204"/>
        <end position="223"/>
    </location>
</feature>
<feature type="compositionally biased region" description="Basic and acidic residues" evidence="1">
    <location>
        <begin position="416"/>
        <end position="426"/>
    </location>
</feature>
<feature type="region of interest" description="Disordered" evidence="1">
    <location>
        <begin position="412"/>
        <end position="440"/>
    </location>
</feature>
<name>A0A6J7HCR5_9ZZZZ</name>
<proteinExistence type="predicted"/>
<feature type="region of interest" description="Disordered" evidence="1">
    <location>
        <begin position="236"/>
        <end position="262"/>
    </location>
</feature>
<protein>
    <submittedName>
        <fullName evidence="2">Unannotated protein</fullName>
    </submittedName>
</protein>
<feature type="region of interest" description="Disordered" evidence="1">
    <location>
        <begin position="146"/>
        <end position="169"/>
    </location>
</feature>
<feature type="region of interest" description="Disordered" evidence="1">
    <location>
        <begin position="329"/>
        <end position="355"/>
    </location>
</feature>
<gene>
    <name evidence="2" type="ORF">UFOPK3609_01012</name>
</gene>
<feature type="compositionally biased region" description="Low complexity" evidence="1">
    <location>
        <begin position="8"/>
        <end position="17"/>
    </location>
</feature>
<evidence type="ECO:0000256" key="1">
    <source>
        <dbReference type="SAM" id="MobiDB-lite"/>
    </source>
</evidence>
<feature type="compositionally biased region" description="Gly residues" evidence="1">
    <location>
        <begin position="152"/>
        <end position="164"/>
    </location>
</feature>
<reference evidence="2" key="1">
    <citation type="submission" date="2020-05" db="EMBL/GenBank/DDBJ databases">
        <authorList>
            <person name="Chiriac C."/>
            <person name="Salcher M."/>
            <person name="Ghai R."/>
            <person name="Kavagutti S V."/>
        </authorList>
    </citation>
    <scope>NUCLEOTIDE SEQUENCE</scope>
</reference>
<sequence>MGVHRDQPVGVGPVVGQAGVGVGRPGDRGDLDAVAQHPVGGHVGLGVRRPAELDPAVAAHGGQPGGHGRGREVRRGGRHGRRGRRPVAVGVHGHQPVGVRGVVGQPGVGVGGAGDRGDLDAVAQHPVGGQVGLGVRRPGQVHPAVAAHRGQPGRGGGRGQVGGRGVHRRGGGRPVGVGVHGHQPVAVGAVVGQPGVGVRRPGDRGDLQPVPQHAVGGQVGLGVRRPGQRDALLAADRGQPGRHRRRGQVGGGGVDLGGRDRPVVVPVDRDERVAVGAVVDQARVGVAAGAGRDGGHLDPVAQQPVGGHVGLGVGRPRHGHLAVAALGEQHRRRAGRGQVGGRGHHRRRGGVGPLAGDVDRLHRVAVGGVVGQPRVDEAPPCQGAADRDVVAQHLVAGEVGLGVGCPGHGDPPVAPRRCDPGRRSRGDAVSGVAGRRRRDRAGARLQVQQVVAGPGEHLDRVVGAVGQTGDGRRRRGAGDRGLVGAHLDHVPAGVGLRRGSPTHRGEPAVAGGDHHVRRGQRVAVAGLDQRRAADRRRRDGEQHATQQGSTEHGPDEGPPQASTARSLIHVEHPLSAARTGAPPRVGRSAPRQQPMPFRITPSGVGADT</sequence>
<feature type="region of interest" description="Disordered" evidence="1">
    <location>
        <begin position="464"/>
        <end position="608"/>
    </location>
</feature>
<accession>A0A6J7HCR5</accession>
<dbReference type="EMBL" id="CAFBMQ010000146">
    <property type="protein sequence ID" value="CAB4913529.1"/>
    <property type="molecule type" value="Genomic_DNA"/>
</dbReference>
<feature type="region of interest" description="Disordered" evidence="1">
    <location>
        <begin position="1"/>
        <end position="28"/>
    </location>
</feature>